<dbReference type="Proteomes" id="UP000070366">
    <property type="component" value="Unassembled WGS sequence"/>
</dbReference>
<organism evidence="4 5">
    <name type="scientific">Christensenella minuta</name>
    <dbReference type="NCBI Taxonomy" id="626937"/>
    <lineage>
        <taxon>Bacteria</taxon>
        <taxon>Bacillati</taxon>
        <taxon>Bacillota</taxon>
        <taxon>Clostridia</taxon>
        <taxon>Christensenellales</taxon>
        <taxon>Christensenellaceae</taxon>
        <taxon>Christensenella</taxon>
    </lineage>
</organism>
<keyword evidence="4" id="KW-0032">Aminotransferase</keyword>
<proteinExistence type="inferred from homology"/>
<dbReference type="InterPro" id="IPR005814">
    <property type="entry name" value="Aminotrans_3"/>
</dbReference>
<dbReference type="PIRSF" id="PIRSF000521">
    <property type="entry name" value="Transaminase_4ab_Lys_Orn"/>
    <property type="match status" value="1"/>
</dbReference>
<protein>
    <submittedName>
        <fullName evidence="4">Aminotransferase, class III</fullName>
    </submittedName>
</protein>
<dbReference type="InterPro" id="IPR015422">
    <property type="entry name" value="PyrdxlP-dep_Trfase_small"/>
</dbReference>
<keyword evidence="5" id="KW-1185">Reference proteome</keyword>
<dbReference type="Gene3D" id="3.90.1150.10">
    <property type="entry name" value="Aspartate Aminotransferase, domain 1"/>
    <property type="match status" value="1"/>
</dbReference>
<keyword evidence="4" id="KW-0808">Transferase</keyword>
<dbReference type="PANTHER" id="PTHR43094:SF1">
    <property type="entry name" value="AMINOTRANSFERASE CLASS-III"/>
    <property type="match status" value="1"/>
</dbReference>
<reference evidence="5" key="1">
    <citation type="submission" date="2016-02" db="EMBL/GenBank/DDBJ databases">
        <authorList>
            <person name="Mitreva M."/>
            <person name="Pepin K.H."/>
            <person name="Mihindukulasuriya K.A."/>
            <person name="Fulton R."/>
            <person name="Fronick C."/>
            <person name="O'Laughlin M."/>
            <person name="Miner T."/>
            <person name="Herter B."/>
            <person name="Rosa B.A."/>
            <person name="Cordes M."/>
            <person name="Tomlinson C."/>
            <person name="Wollam A."/>
            <person name="Palsikar V.B."/>
            <person name="Mardis E.R."/>
            <person name="Wilson R.K."/>
        </authorList>
    </citation>
    <scope>NUCLEOTIDE SEQUENCE [LARGE SCALE GENOMIC DNA]</scope>
    <source>
        <strain evidence="5">DSM 22607</strain>
    </source>
</reference>
<dbReference type="InterPro" id="IPR015424">
    <property type="entry name" value="PyrdxlP-dep_Trfase"/>
</dbReference>
<accession>A0A136Q1X6</accession>
<dbReference type="STRING" id="626937.HMPREF3293_02707"/>
<dbReference type="AlphaFoldDB" id="A0A136Q1X6"/>
<sequence>MGKKCGELRQVPGPKSAGIKKDLFEYEGGGTYWRATFDGEERIPVFERQSGVRQWDVDGNEYIDTYGPFAASCLGHTPQAVIDEVYKQSKKMMHVADMPTIPRAEFVKELAGIAPGEMKGNAVVHSEVGGSAAVELALQVAEYYTPDPQHGIISFYGAYHGRMSAGLSATPCAYYREKVPTIKNDITRIPFPYCYRCAYGKEYPSCDLYCLEAFREMFRSPEYGLYDPRTKTNLVSTLIVEPAQFHGGGVYAPMEYFKGIREICDEYGIVFVADEIAIGMGRTGKWWCIEHYGVTPDLITTSKALSGGVWPLSAVLGKREIMEAWAGHPDKHMGTWHGSAIGCKAATTTIREIKKQNLLEAAAKKGAYFKENLQQLQKEHTLIGSVEGIGLGLGIELVKDRKTKEPAAQETEYIVKRALEYGVLINLSSYYGNRMTFMPPYVITEADIDLVTEVLGRCLAEAEAKF</sequence>
<dbReference type="EMBL" id="LSZW01000064">
    <property type="protein sequence ID" value="KXK64627.1"/>
    <property type="molecule type" value="Genomic_DNA"/>
</dbReference>
<comment type="similarity">
    <text evidence="1 3">Belongs to the class-III pyridoxal-phosphate-dependent aminotransferase family.</text>
</comment>
<evidence type="ECO:0000313" key="5">
    <source>
        <dbReference type="Proteomes" id="UP000070366"/>
    </source>
</evidence>
<keyword evidence="2 3" id="KW-0663">Pyridoxal phosphate</keyword>
<dbReference type="InterPro" id="IPR049704">
    <property type="entry name" value="Aminotrans_3_PPA_site"/>
</dbReference>
<dbReference type="GO" id="GO:0008483">
    <property type="term" value="F:transaminase activity"/>
    <property type="evidence" value="ECO:0007669"/>
    <property type="project" value="UniProtKB-KW"/>
</dbReference>
<dbReference type="PANTHER" id="PTHR43094">
    <property type="entry name" value="AMINOTRANSFERASE"/>
    <property type="match status" value="1"/>
</dbReference>
<dbReference type="InterPro" id="IPR015421">
    <property type="entry name" value="PyrdxlP-dep_Trfase_major"/>
</dbReference>
<dbReference type="SUPFAM" id="SSF53383">
    <property type="entry name" value="PLP-dependent transferases"/>
    <property type="match status" value="1"/>
</dbReference>
<dbReference type="Gene3D" id="3.40.640.10">
    <property type="entry name" value="Type I PLP-dependent aspartate aminotransferase-like (Major domain)"/>
    <property type="match status" value="1"/>
</dbReference>
<dbReference type="PROSITE" id="PS00600">
    <property type="entry name" value="AA_TRANSFER_CLASS_3"/>
    <property type="match status" value="1"/>
</dbReference>
<evidence type="ECO:0000256" key="1">
    <source>
        <dbReference type="ARBA" id="ARBA00008954"/>
    </source>
</evidence>
<gene>
    <name evidence="4" type="ORF">HMPREF3293_02707</name>
</gene>
<dbReference type="CDD" id="cd00610">
    <property type="entry name" value="OAT_like"/>
    <property type="match status" value="1"/>
</dbReference>
<evidence type="ECO:0000256" key="2">
    <source>
        <dbReference type="ARBA" id="ARBA00022898"/>
    </source>
</evidence>
<name>A0A136Q1X6_9FIRM</name>
<dbReference type="Pfam" id="PF00202">
    <property type="entry name" value="Aminotran_3"/>
    <property type="match status" value="1"/>
</dbReference>
<evidence type="ECO:0000256" key="3">
    <source>
        <dbReference type="RuleBase" id="RU003560"/>
    </source>
</evidence>
<evidence type="ECO:0000313" key="4">
    <source>
        <dbReference type="EMBL" id="KXK64627.1"/>
    </source>
</evidence>
<comment type="caution">
    <text evidence="4">The sequence shown here is derived from an EMBL/GenBank/DDBJ whole genome shotgun (WGS) entry which is preliminary data.</text>
</comment>
<dbReference type="GO" id="GO:0030170">
    <property type="term" value="F:pyridoxal phosphate binding"/>
    <property type="evidence" value="ECO:0007669"/>
    <property type="project" value="InterPro"/>
</dbReference>